<proteinExistence type="predicted"/>
<gene>
    <name evidence="2" type="ORF">FRACYDRAFT_270579</name>
</gene>
<protein>
    <submittedName>
        <fullName evidence="2">Uncharacterized protein</fullName>
    </submittedName>
</protein>
<dbReference type="OrthoDB" id="49009at2759"/>
<name>A0A1E7F2D5_9STRA</name>
<dbReference type="Proteomes" id="UP000095751">
    <property type="component" value="Unassembled WGS sequence"/>
</dbReference>
<organism evidence="2 3">
    <name type="scientific">Fragilariopsis cylindrus CCMP1102</name>
    <dbReference type="NCBI Taxonomy" id="635003"/>
    <lineage>
        <taxon>Eukaryota</taxon>
        <taxon>Sar</taxon>
        <taxon>Stramenopiles</taxon>
        <taxon>Ochrophyta</taxon>
        <taxon>Bacillariophyta</taxon>
        <taxon>Bacillariophyceae</taxon>
        <taxon>Bacillariophycidae</taxon>
        <taxon>Bacillariales</taxon>
        <taxon>Bacillariaceae</taxon>
        <taxon>Fragilariopsis</taxon>
    </lineage>
</organism>
<evidence type="ECO:0000313" key="3">
    <source>
        <dbReference type="Proteomes" id="UP000095751"/>
    </source>
</evidence>
<evidence type="ECO:0000313" key="2">
    <source>
        <dbReference type="EMBL" id="OEU12294.1"/>
    </source>
</evidence>
<dbReference type="InParanoid" id="A0A1E7F2D5"/>
<sequence>MAMPTGSNQQFQQNPKSSMIPNSLQNPHMNAEQLQHQQYMSSGDDAKFSFHKMRQSWGQKGESFRKKILTTTVEWKEAASRRDSDLPSFDPLGGMSINQNANTSLLPTYEAAGVATGVVAQPGTVSTPKQHQHEMWSQLLQKKIWTVQEFLLDLESKENKGSVPRGVWEALADMDRMQRELLNYSRSY</sequence>
<keyword evidence="3" id="KW-1185">Reference proteome</keyword>
<dbReference type="KEGG" id="fcy:FRACYDRAFT_270579"/>
<reference evidence="2 3" key="1">
    <citation type="submission" date="2016-09" db="EMBL/GenBank/DDBJ databases">
        <title>Extensive genetic diversity and differential bi-allelic expression allows diatom success in the polar Southern Ocean.</title>
        <authorList>
            <consortium name="DOE Joint Genome Institute"/>
            <person name="Mock T."/>
            <person name="Otillar R.P."/>
            <person name="Strauss J."/>
            <person name="Dupont C."/>
            <person name="Frickenhaus S."/>
            <person name="Maumus F."/>
            <person name="Mcmullan M."/>
            <person name="Sanges R."/>
            <person name="Schmutz J."/>
            <person name="Toseland A."/>
            <person name="Valas R."/>
            <person name="Veluchamy A."/>
            <person name="Ward B.J."/>
            <person name="Allen A."/>
            <person name="Barry K."/>
            <person name="Falciatore A."/>
            <person name="Ferrante M."/>
            <person name="Fortunato A.E."/>
            <person name="Gloeckner G."/>
            <person name="Gruber A."/>
            <person name="Hipkin R."/>
            <person name="Janech M."/>
            <person name="Kroth P."/>
            <person name="Leese F."/>
            <person name="Lindquist E."/>
            <person name="Lyon B.R."/>
            <person name="Martin J."/>
            <person name="Mayer C."/>
            <person name="Parker M."/>
            <person name="Quesneville H."/>
            <person name="Raymond J."/>
            <person name="Uhlig C."/>
            <person name="Valentin K.U."/>
            <person name="Worden A.Z."/>
            <person name="Armbrust E.V."/>
            <person name="Bowler C."/>
            <person name="Green B."/>
            <person name="Moulton V."/>
            <person name="Van Oosterhout C."/>
            <person name="Grigoriev I."/>
        </authorList>
    </citation>
    <scope>NUCLEOTIDE SEQUENCE [LARGE SCALE GENOMIC DNA]</scope>
    <source>
        <strain evidence="2 3">CCMP1102</strain>
    </source>
</reference>
<dbReference type="EMBL" id="KV784365">
    <property type="protein sequence ID" value="OEU12294.1"/>
    <property type="molecule type" value="Genomic_DNA"/>
</dbReference>
<dbReference type="AlphaFoldDB" id="A0A1E7F2D5"/>
<evidence type="ECO:0000256" key="1">
    <source>
        <dbReference type="SAM" id="MobiDB-lite"/>
    </source>
</evidence>
<accession>A0A1E7F2D5</accession>
<feature type="region of interest" description="Disordered" evidence="1">
    <location>
        <begin position="1"/>
        <end position="25"/>
    </location>
</feature>